<dbReference type="PANTHER" id="PTHR12475">
    <property type="match status" value="1"/>
</dbReference>
<protein>
    <recommendedName>
        <fullName evidence="5">Thioesterase domain-containing protein</fullName>
    </recommendedName>
</protein>
<dbReference type="AlphaFoldDB" id="A0A0C9T3C9"/>
<dbReference type="Gene3D" id="3.10.129.10">
    <property type="entry name" value="Hotdog Thioesterase"/>
    <property type="match status" value="1"/>
</dbReference>
<evidence type="ECO:0000256" key="1">
    <source>
        <dbReference type="ARBA" id="ARBA00038476"/>
    </source>
</evidence>
<dbReference type="InterPro" id="IPR051490">
    <property type="entry name" value="THEM6_lcsJ_thioesterase"/>
</dbReference>
<dbReference type="CDD" id="cd00586">
    <property type="entry name" value="4HBT"/>
    <property type="match status" value="1"/>
</dbReference>
<dbReference type="OrthoDB" id="265761at2759"/>
<evidence type="ECO:0000313" key="3">
    <source>
        <dbReference type="EMBL" id="KII83759.1"/>
    </source>
</evidence>
<evidence type="ECO:0000256" key="2">
    <source>
        <dbReference type="SAM" id="MobiDB-lite"/>
    </source>
</evidence>
<dbReference type="InterPro" id="IPR029069">
    <property type="entry name" value="HotDog_dom_sf"/>
</dbReference>
<sequence length="461" mass="48957">MGASLYKLAFFILLAINARSLPFAWHLRVFRPVFYINARRVLAWLRARLSPRPHLAMDAWYERIPPVGADPFALVIKYNSWVAPDDGDFNGHLSNSSYGKSFDAARFKAALVFMPAFLRVGGWIALGGTHYTFIREIPIFARYELRMRVVGWGDKWFYVVGRFVSLPAKSSKSKSKAASEQLKADTENTSSSSFKASIRTPANPLDTLSASPSAVELVAGSGSSTPTPSYALASTPEPDGATLHCIALSQLCFKHGRITVPPALVLASNGFSRPPPSTGTSSTSSETEAEAETEAQGIEAEGDGGKVEAYSHAHPPPHWEHVLALRSAAKGGSTERYVRFLRGGWREVPASTSSPTPSTSTSPSEGDANGDANGDATANGDAQNGNAQNGHAEGHANGDATANGDVNGHAKANGDAKGAETYPGGRWWEDALGGPIEVTRAANMVALDGLRAGMDAVRAMG</sequence>
<dbReference type="EMBL" id="KN832574">
    <property type="protein sequence ID" value="KII83759.1"/>
    <property type="molecule type" value="Genomic_DNA"/>
</dbReference>
<proteinExistence type="inferred from homology"/>
<evidence type="ECO:0000313" key="4">
    <source>
        <dbReference type="Proteomes" id="UP000053263"/>
    </source>
</evidence>
<evidence type="ECO:0008006" key="5">
    <source>
        <dbReference type="Google" id="ProtNLM"/>
    </source>
</evidence>
<feature type="region of interest" description="Disordered" evidence="2">
    <location>
        <begin position="347"/>
        <end position="425"/>
    </location>
</feature>
<comment type="similarity">
    <text evidence="1">Belongs to the lcsJ thioesterase family.</text>
</comment>
<organism evidence="3 4">
    <name type="scientific">Plicaturopsis crispa FD-325 SS-3</name>
    <dbReference type="NCBI Taxonomy" id="944288"/>
    <lineage>
        <taxon>Eukaryota</taxon>
        <taxon>Fungi</taxon>
        <taxon>Dikarya</taxon>
        <taxon>Basidiomycota</taxon>
        <taxon>Agaricomycotina</taxon>
        <taxon>Agaricomycetes</taxon>
        <taxon>Agaricomycetidae</taxon>
        <taxon>Amylocorticiales</taxon>
        <taxon>Amylocorticiaceae</taxon>
        <taxon>Plicatura</taxon>
        <taxon>Plicaturopsis crispa</taxon>
    </lineage>
</organism>
<accession>A0A0C9T3C9</accession>
<dbReference type="Pfam" id="PF13279">
    <property type="entry name" value="4HBT_2"/>
    <property type="match status" value="1"/>
</dbReference>
<feature type="region of interest" description="Disordered" evidence="2">
    <location>
        <begin position="175"/>
        <end position="198"/>
    </location>
</feature>
<keyword evidence="4" id="KW-1185">Reference proteome</keyword>
<dbReference type="SUPFAM" id="SSF54637">
    <property type="entry name" value="Thioesterase/thiol ester dehydrase-isomerase"/>
    <property type="match status" value="1"/>
</dbReference>
<feature type="compositionally biased region" description="Low complexity" evidence="2">
    <location>
        <begin position="351"/>
        <end position="398"/>
    </location>
</feature>
<dbReference type="PANTHER" id="PTHR12475:SF4">
    <property type="entry name" value="PROTEIN THEM6"/>
    <property type="match status" value="1"/>
</dbReference>
<dbReference type="Proteomes" id="UP000053263">
    <property type="component" value="Unassembled WGS sequence"/>
</dbReference>
<dbReference type="HOGENOM" id="CLU_043860_1_0_1"/>
<name>A0A0C9T3C9_PLICR</name>
<reference evidence="3 4" key="1">
    <citation type="submission" date="2014-06" db="EMBL/GenBank/DDBJ databases">
        <title>Evolutionary Origins and Diversification of the Mycorrhizal Mutualists.</title>
        <authorList>
            <consortium name="DOE Joint Genome Institute"/>
            <consortium name="Mycorrhizal Genomics Consortium"/>
            <person name="Kohler A."/>
            <person name="Kuo A."/>
            <person name="Nagy L.G."/>
            <person name="Floudas D."/>
            <person name="Copeland A."/>
            <person name="Barry K.W."/>
            <person name="Cichocki N."/>
            <person name="Veneault-Fourrey C."/>
            <person name="LaButti K."/>
            <person name="Lindquist E.A."/>
            <person name="Lipzen A."/>
            <person name="Lundell T."/>
            <person name="Morin E."/>
            <person name="Murat C."/>
            <person name="Riley R."/>
            <person name="Ohm R."/>
            <person name="Sun H."/>
            <person name="Tunlid A."/>
            <person name="Henrissat B."/>
            <person name="Grigoriev I.V."/>
            <person name="Hibbett D.S."/>
            <person name="Martin F."/>
        </authorList>
    </citation>
    <scope>NUCLEOTIDE SEQUENCE [LARGE SCALE GENOMIC DNA]</scope>
    <source>
        <strain evidence="3 4">FD-325 SS-3</strain>
    </source>
</reference>
<feature type="region of interest" description="Disordered" evidence="2">
    <location>
        <begin position="269"/>
        <end position="299"/>
    </location>
</feature>
<gene>
    <name evidence="3" type="ORF">PLICRDRAFT_46932</name>
</gene>